<evidence type="ECO:0000256" key="1">
    <source>
        <dbReference type="SAM" id="MobiDB-lite"/>
    </source>
</evidence>
<dbReference type="InterPro" id="IPR008893">
    <property type="entry name" value="WGR_domain"/>
</dbReference>
<dbReference type="RefSeq" id="XP_024325339.1">
    <property type="nucleotide sequence ID" value="XM_024466642.1"/>
</dbReference>
<dbReference type="InterPro" id="IPR001357">
    <property type="entry name" value="BRCT_dom"/>
</dbReference>
<feature type="domain" description="WGR" evidence="3">
    <location>
        <begin position="147"/>
        <end position="249"/>
    </location>
</feature>
<dbReference type="Pfam" id="PF00533">
    <property type="entry name" value="BRCT"/>
    <property type="match status" value="1"/>
</dbReference>
<dbReference type="InterPro" id="IPR036420">
    <property type="entry name" value="BRCT_dom_sf"/>
</dbReference>
<dbReference type="EMBL" id="KV441392">
    <property type="protein sequence ID" value="OAF60057.1"/>
    <property type="molecule type" value="Genomic_DNA"/>
</dbReference>
<dbReference type="PROSITE" id="PS51977">
    <property type="entry name" value="WGR"/>
    <property type="match status" value="1"/>
</dbReference>
<dbReference type="SUPFAM" id="SSF52113">
    <property type="entry name" value="BRCT domain"/>
    <property type="match status" value="1"/>
</dbReference>
<dbReference type="PROSITE" id="PS50172">
    <property type="entry name" value="BRCT"/>
    <property type="match status" value="1"/>
</dbReference>
<feature type="compositionally biased region" description="Basic and acidic residues" evidence="1">
    <location>
        <begin position="258"/>
        <end position="280"/>
    </location>
</feature>
<name>A0A177ADB3_9PEZI</name>
<dbReference type="AlphaFoldDB" id="A0A177ADB3"/>
<evidence type="ECO:0000259" key="3">
    <source>
        <dbReference type="PROSITE" id="PS51977"/>
    </source>
</evidence>
<gene>
    <name evidence="4" type="ORF">VC83_02993</name>
</gene>
<sequence length="287" mass="32296">MAKTSAVPPADKIFAGKVFVLQGDFGRFPRTHLNIARLIARHGGRVDSTVTDRTTLLVTTIEEFQKRSSAIEKAISLGKARCRIVQWDYVEDSIFTKNGKPRVISANFHEIQSVLKRQNRLSEAKAIYKKTFIKDANSMKGLADPGLHHVYVDTTAFKYLVVLSCLTKIDSKTRVEKYTLLLFESNASPYTYTVGAKFNRPGAATTYIKEYMVPSTFDVAFRQFRKFFRIKAGIDWDCRLDGVRGGEEAFVYVPPVRGEPRGVMPKDWKEPESNKPDNGLDKQAGSG</sequence>
<feature type="domain" description="BRCT" evidence="2">
    <location>
        <begin position="9"/>
        <end position="94"/>
    </location>
</feature>
<evidence type="ECO:0000259" key="2">
    <source>
        <dbReference type="PROSITE" id="PS50172"/>
    </source>
</evidence>
<dbReference type="Gene3D" id="3.40.50.10190">
    <property type="entry name" value="BRCT domain"/>
    <property type="match status" value="1"/>
</dbReference>
<protein>
    <submittedName>
        <fullName evidence="4">Uncharacterized protein</fullName>
    </submittedName>
</protein>
<reference evidence="4" key="1">
    <citation type="submission" date="2016-03" db="EMBL/GenBank/DDBJ databases">
        <title>Updated assembly of Pseudogymnoascus destructans, the fungus causing white-nose syndrome of bats.</title>
        <authorList>
            <person name="Palmer J.M."/>
            <person name="Drees K.P."/>
            <person name="Foster J.T."/>
            <person name="Lindner D.L."/>
        </authorList>
    </citation>
    <scope>NUCLEOTIDE SEQUENCE [LARGE SCALE GENOMIC DNA]</scope>
    <source>
        <strain evidence="4">20631-21</strain>
    </source>
</reference>
<dbReference type="GeneID" id="36286070"/>
<dbReference type="OrthoDB" id="342264at2759"/>
<accession>A0A177ADB3</accession>
<feature type="region of interest" description="Disordered" evidence="1">
    <location>
        <begin position="257"/>
        <end position="287"/>
    </location>
</feature>
<dbReference type="eggNOG" id="ENOG502QQZ5">
    <property type="taxonomic scope" value="Eukaryota"/>
</dbReference>
<evidence type="ECO:0000313" key="4">
    <source>
        <dbReference type="EMBL" id="OAF60057.1"/>
    </source>
</evidence>
<dbReference type="Proteomes" id="UP000077154">
    <property type="component" value="Unassembled WGS sequence"/>
</dbReference>
<organism evidence="4">
    <name type="scientific">Pseudogymnoascus destructans</name>
    <dbReference type="NCBI Taxonomy" id="655981"/>
    <lineage>
        <taxon>Eukaryota</taxon>
        <taxon>Fungi</taxon>
        <taxon>Dikarya</taxon>
        <taxon>Ascomycota</taxon>
        <taxon>Pezizomycotina</taxon>
        <taxon>Leotiomycetes</taxon>
        <taxon>Thelebolales</taxon>
        <taxon>Thelebolaceae</taxon>
        <taxon>Pseudogymnoascus</taxon>
    </lineage>
</organism>
<dbReference type="VEuPathDB" id="FungiDB:GMDG_04602"/>
<proteinExistence type="predicted"/>